<dbReference type="Proteomes" id="UP000315700">
    <property type="component" value="Chromosome"/>
</dbReference>
<reference evidence="1 2" key="1">
    <citation type="submission" date="2019-02" db="EMBL/GenBank/DDBJ databases">
        <title>Deep-cultivation of Planctomycetes and their phenomic and genomic characterization uncovers novel biology.</title>
        <authorList>
            <person name="Wiegand S."/>
            <person name="Jogler M."/>
            <person name="Boedeker C."/>
            <person name="Pinto D."/>
            <person name="Vollmers J."/>
            <person name="Rivas-Marin E."/>
            <person name="Kohn T."/>
            <person name="Peeters S.H."/>
            <person name="Heuer A."/>
            <person name="Rast P."/>
            <person name="Oberbeckmann S."/>
            <person name="Bunk B."/>
            <person name="Jeske O."/>
            <person name="Meyerdierks A."/>
            <person name="Storesund J.E."/>
            <person name="Kallscheuer N."/>
            <person name="Luecker S."/>
            <person name="Lage O.M."/>
            <person name="Pohl T."/>
            <person name="Merkel B.J."/>
            <person name="Hornburger P."/>
            <person name="Mueller R.-W."/>
            <person name="Bruemmer F."/>
            <person name="Labrenz M."/>
            <person name="Spormann A.M."/>
            <person name="Op den Camp H."/>
            <person name="Overmann J."/>
            <person name="Amann R."/>
            <person name="Jetten M.S.M."/>
            <person name="Mascher T."/>
            <person name="Medema M.H."/>
            <person name="Devos D.P."/>
            <person name="Kaster A.-K."/>
            <person name="Ovreas L."/>
            <person name="Rohde M."/>
            <person name="Galperin M.Y."/>
            <person name="Jogler C."/>
        </authorList>
    </citation>
    <scope>NUCLEOTIDE SEQUENCE [LARGE SCALE GENOMIC DNA]</scope>
    <source>
        <strain evidence="1 2">Pan44</strain>
    </source>
</reference>
<dbReference type="InParanoid" id="A0A517SH90"/>
<gene>
    <name evidence="1" type="ORF">Pan44_35420</name>
</gene>
<evidence type="ECO:0000313" key="2">
    <source>
        <dbReference type="Proteomes" id="UP000315700"/>
    </source>
</evidence>
<dbReference type="RefSeq" id="WP_145031349.1">
    <property type="nucleotide sequence ID" value="NZ_CP036271.1"/>
</dbReference>
<evidence type="ECO:0000313" key="1">
    <source>
        <dbReference type="EMBL" id="QDT55498.1"/>
    </source>
</evidence>
<name>A0A517SH90_9PLAN</name>
<dbReference type="EMBL" id="CP036271">
    <property type="protein sequence ID" value="QDT55498.1"/>
    <property type="molecule type" value="Genomic_DNA"/>
</dbReference>
<proteinExistence type="predicted"/>
<protein>
    <submittedName>
        <fullName evidence="1">Uncharacterized protein</fullName>
    </submittedName>
</protein>
<dbReference type="AlphaFoldDB" id="A0A517SH90"/>
<sequence length="101" mass="11327">MNLFQRTIERFPELTSAGFVDVTHPDYSRLRQKLIESEAAFNACVRYLIHYAPDTCATSVGLKHDVERYCNGLLYVPQGCAIAACIVDGVGRIDGQVLRYD</sequence>
<organism evidence="1 2">
    <name type="scientific">Caulifigura coniformis</name>
    <dbReference type="NCBI Taxonomy" id="2527983"/>
    <lineage>
        <taxon>Bacteria</taxon>
        <taxon>Pseudomonadati</taxon>
        <taxon>Planctomycetota</taxon>
        <taxon>Planctomycetia</taxon>
        <taxon>Planctomycetales</taxon>
        <taxon>Planctomycetaceae</taxon>
        <taxon>Caulifigura</taxon>
    </lineage>
</organism>
<accession>A0A517SH90</accession>
<keyword evidence="2" id="KW-1185">Reference proteome</keyword>
<dbReference type="KEGG" id="ccos:Pan44_35420"/>